<protein>
    <submittedName>
        <fullName evidence="3">Lytic transglycosylase domain-containing protein</fullName>
    </submittedName>
</protein>
<dbReference type="InterPro" id="IPR023346">
    <property type="entry name" value="Lysozyme-like_dom_sf"/>
</dbReference>
<sequence length="218" mass="25476">MVNIFGRIIKKVLLLLLIGIILFIGFKLVMKMMYPIDYKNHIYLYSKKYNTDPYLIAAIINVESNFDKDACSKKEARGLMQIAPTTGKWAAEKLNLKNFTLDSLYEPETNIMIGSWYLNVLNEEFDGNLPIILAAYNGGSGNVNKWLLDSRYSDDGKSLKHIPFKETRDYVDKVLENYEKYKKIYRGTFEEDKYLKDGFLDKNINRFKRTIKEYLKNA</sequence>
<dbReference type="AlphaFoldDB" id="A0A9X2MJ80"/>
<name>A0A9X2MJ80_9FIRM</name>
<evidence type="ECO:0000259" key="2">
    <source>
        <dbReference type="Pfam" id="PF01464"/>
    </source>
</evidence>
<comment type="caution">
    <text evidence="3">The sequence shown here is derived from an EMBL/GenBank/DDBJ whole genome shotgun (WGS) entry which is preliminary data.</text>
</comment>
<keyword evidence="1" id="KW-1133">Transmembrane helix</keyword>
<keyword evidence="1" id="KW-0812">Transmembrane</keyword>
<evidence type="ECO:0000313" key="3">
    <source>
        <dbReference type="EMBL" id="MCR2045020.1"/>
    </source>
</evidence>
<accession>A0A9X2MJ80</accession>
<dbReference type="RefSeq" id="WP_075052116.1">
    <property type="nucleotide sequence ID" value="NZ_CABKTM010000030.1"/>
</dbReference>
<reference evidence="3" key="1">
    <citation type="submission" date="2022-07" db="EMBL/GenBank/DDBJ databases">
        <title>Enhanced cultured diversity of the mouse gut microbiota enables custom-made synthetic communities.</title>
        <authorList>
            <person name="Afrizal A."/>
        </authorList>
    </citation>
    <scope>NUCLEOTIDE SEQUENCE</scope>
    <source>
        <strain evidence="3">DSM 29482</strain>
    </source>
</reference>
<evidence type="ECO:0000313" key="4">
    <source>
        <dbReference type="Proteomes" id="UP001142078"/>
    </source>
</evidence>
<dbReference type="PANTHER" id="PTHR37423:SF2">
    <property type="entry name" value="MEMBRANE-BOUND LYTIC MUREIN TRANSGLYCOSYLASE C"/>
    <property type="match status" value="1"/>
</dbReference>
<dbReference type="EMBL" id="JANJZL010000010">
    <property type="protein sequence ID" value="MCR2045020.1"/>
    <property type="molecule type" value="Genomic_DNA"/>
</dbReference>
<gene>
    <name evidence="3" type="ORF">NSA23_12995</name>
</gene>
<feature type="transmembrane region" description="Helical" evidence="1">
    <location>
        <begin position="12"/>
        <end position="30"/>
    </location>
</feature>
<feature type="domain" description="Transglycosylase SLT" evidence="2">
    <location>
        <begin position="45"/>
        <end position="151"/>
    </location>
</feature>
<proteinExistence type="predicted"/>
<dbReference type="CDD" id="cd16896">
    <property type="entry name" value="LT_Slt70-like"/>
    <property type="match status" value="1"/>
</dbReference>
<keyword evidence="1" id="KW-0472">Membrane</keyword>
<dbReference type="Pfam" id="PF01464">
    <property type="entry name" value="SLT"/>
    <property type="match status" value="1"/>
</dbReference>
<organism evidence="3 4">
    <name type="scientific">Anaerosalibacter massiliensis</name>
    <dbReference type="NCBI Taxonomy" id="1347392"/>
    <lineage>
        <taxon>Bacteria</taxon>
        <taxon>Bacillati</taxon>
        <taxon>Bacillota</taxon>
        <taxon>Tissierellia</taxon>
        <taxon>Tissierellales</taxon>
        <taxon>Sporanaerobacteraceae</taxon>
        <taxon>Anaerosalibacter</taxon>
    </lineage>
</organism>
<dbReference type="Gene3D" id="1.10.530.10">
    <property type="match status" value="1"/>
</dbReference>
<evidence type="ECO:0000256" key="1">
    <source>
        <dbReference type="SAM" id="Phobius"/>
    </source>
</evidence>
<dbReference type="PANTHER" id="PTHR37423">
    <property type="entry name" value="SOLUBLE LYTIC MUREIN TRANSGLYCOSYLASE-RELATED"/>
    <property type="match status" value="1"/>
</dbReference>
<dbReference type="InterPro" id="IPR008258">
    <property type="entry name" value="Transglycosylase_SLT_dom_1"/>
</dbReference>
<keyword evidence="4" id="KW-1185">Reference proteome</keyword>
<dbReference type="Proteomes" id="UP001142078">
    <property type="component" value="Unassembled WGS sequence"/>
</dbReference>
<dbReference type="SUPFAM" id="SSF53955">
    <property type="entry name" value="Lysozyme-like"/>
    <property type="match status" value="1"/>
</dbReference>